<name>A0A0A9EEL2_ARUDO</name>
<dbReference type="AlphaFoldDB" id="A0A0A9EEL2"/>
<reference evidence="1" key="1">
    <citation type="submission" date="2014-09" db="EMBL/GenBank/DDBJ databases">
        <authorList>
            <person name="Magalhaes I.L.F."/>
            <person name="Oliveira U."/>
            <person name="Santos F.R."/>
            <person name="Vidigal T.H.D.A."/>
            <person name="Brescovit A.D."/>
            <person name="Santos A.J."/>
        </authorList>
    </citation>
    <scope>NUCLEOTIDE SEQUENCE</scope>
    <source>
        <tissue evidence="1">Shoot tissue taken approximately 20 cm above the soil surface</tissue>
    </source>
</reference>
<sequence length="82" mass="9214">MLELSILIVKRKGSKNKHAFLDSSDMNIDFLSVPMIIRSLANSNCAAVNLSAPSTAALIAAMFTRFARSNRNIQKNQRWYKI</sequence>
<organism evidence="1">
    <name type="scientific">Arundo donax</name>
    <name type="common">Giant reed</name>
    <name type="synonym">Donax arundinaceus</name>
    <dbReference type="NCBI Taxonomy" id="35708"/>
    <lineage>
        <taxon>Eukaryota</taxon>
        <taxon>Viridiplantae</taxon>
        <taxon>Streptophyta</taxon>
        <taxon>Embryophyta</taxon>
        <taxon>Tracheophyta</taxon>
        <taxon>Spermatophyta</taxon>
        <taxon>Magnoliopsida</taxon>
        <taxon>Liliopsida</taxon>
        <taxon>Poales</taxon>
        <taxon>Poaceae</taxon>
        <taxon>PACMAD clade</taxon>
        <taxon>Arundinoideae</taxon>
        <taxon>Arundineae</taxon>
        <taxon>Arundo</taxon>
    </lineage>
</organism>
<reference evidence="1" key="2">
    <citation type="journal article" date="2015" name="Data Brief">
        <title>Shoot transcriptome of the giant reed, Arundo donax.</title>
        <authorList>
            <person name="Barrero R.A."/>
            <person name="Guerrero F.D."/>
            <person name="Moolhuijzen P."/>
            <person name="Goolsby J.A."/>
            <person name="Tidwell J."/>
            <person name="Bellgard S.E."/>
            <person name="Bellgard M.I."/>
        </authorList>
    </citation>
    <scope>NUCLEOTIDE SEQUENCE</scope>
    <source>
        <tissue evidence="1">Shoot tissue taken approximately 20 cm above the soil surface</tissue>
    </source>
</reference>
<proteinExistence type="predicted"/>
<dbReference type="EMBL" id="GBRH01203428">
    <property type="protein sequence ID" value="JAD94467.1"/>
    <property type="molecule type" value="Transcribed_RNA"/>
</dbReference>
<evidence type="ECO:0000313" key="1">
    <source>
        <dbReference type="EMBL" id="JAD94467.1"/>
    </source>
</evidence>
<accession>A0A0A9EEL2</accession>
<protein>
    <submittedName>
        <fullName evidence="1">Uncharacterized protein</fullName>
    </submittedName>
</protein>